<name>A0A2N3L4R8_9PROT</name>
<organism evidence="2 3">
    <name type="scientific">Thalassospira lohafexi</name>
    <dbReference type="NCBI Taxonomy" id="744227"/>
    <lineage>
        <taxon>Bacteria</taxon>
        <taxon>Pseudomonadati</taxon>
        <taxon>Pseudomonadota</taxon>
        <taxon>Alphaproteobacteria</taxon>
        <taxon>Rhodospirillales</taxon>
        <taxon>Thalassospiraceae</taxon>
        <taxon>Thalassospira</taxon>
    </lineage>
</organism>
<accession>A0A2N3L4R8</accession>
<gene>
    <name evidence="2" type="ORF">COO92_13720</name>
</gene>
<reference evidence="2 3" key="1">
    <citation type="submission" date="2017-09" db="EMBL/GenBank/DDBJ databases">
        <title>Biodiversity and function of Thalassospira species in the particle-attached aromatic-hydrocarbon-degrading consortia from the surface seawater of the China South Sea.</title>
        <authorList>
            <person name="Dong C."/>
            <person name="Lai Q."/>
            <person name="Shao Z."/>
        </authorList>
    </citation>
    <scope>NUCLEOTIDE SEQUENCE [LARGE SCALE GENOMIC DNA]</scope>
    <source>
        <strain evidence="2 3">139Z-12</strain>
    </source>
</reference>
<evidence type="ECO:0000256" key="1">
    <source>
        <dbReference type="SAM" id="Phobius"/>
    </source>
</evidence>
<dbReference type="Gene3D" id="3.40.190.10">
    <property type="entry name" value="Periplasmic binding protein-like II"/>
    <property type="match status" value="2"/>
</dbReference>
<dbReference type="AlphaFoldDB" id="A0A2N3L4R8"/>
<dbReference type="EMBL" id="NXGX01000005">
    <property type="protein sequence ID" value="PKR57823.1"/>
    <property type="molecule type" value="Genomic_DNA"/>
</dbReference>
<comment type="caution">
    <text evidence="2">The sequence shown here is derived from an EMBL/GenBank/DDBJ whole genome shotgun (WGS) entry which is preliminary data.</text>
</comment>
<keyword evidence="1" id="KW-1133">Transmembrane helix</keyword>
<sequence>MCSRCKKAAMRPKDIGLRDVFIRGLLTVLLGCGVGATVEIPVTSAQELALPVEEVGQTIGDGMDTFLILQTNLQPPYQELQDGMLSGYSIAVLNCAFDRIGIGYGLAVAPRQRNREMVRSGRADGFFLARLSPFMDEYAVPSYPLALEKWVWISKRFSESDPRSGLQTKPVNMSAVGAILGSNEAEWLLEEGYADINRAPSFSSLVSQVMAGHVEYALVDKQSFEAARNELGLGSENFELRFERYAPLVVYFSKVYLQKFPHMLNDLNDNLEFCETVPMNLEPWERAAIERDQLPSIEKLAGASELITKIRTELDGATYDTETRKLLDVEWIAKVRNGDISLAASNILENDLSQYLRKFQQASGGHVAEAFVFNLRGEVIGMNRVTSDFDQSDETKFQMTDNLNRGHAQIDDILFDGSTRSFLSQITVPVIDPDTGNVMAALTVGLDVSAALRPES</sequence>
<feature type="transmembrane region" description="Helical" evidence="1">
    <location>
        <begin position="20"/>
        <end position="38"/>
    </location>
</feature>
<dbReference type="Proteomes" id="UP000233332">
    <property type="component" value="Unassembled WGS sequence"/>
</dbReference>
<dbReference type="CDD" id="cd18773">
    <property type="entry name" value="PDC1_HK_sensor"/>
    <property type="match status" value="1"/>
</dbReference>
<protein>
    <recommendedName>
        <fullName evidence="4">Solute-binding protein family 3/N-terminal domain-containing protein</fullName>
    </recommendedName>
</protein>
<dbReference type="SUPFAM" id="SSF53850">
    <property type="entry name" value="Periplasmic binding protein-like II"/>
    <property type="match status" value="1"/>
</dbReference>
<evidence type="ECO:0008006" key="4">
    <source>
        <dbReference type="Google" id="ProtNLM"/>
    </source>
</evidence>
<proteinExistence type="predicted"/>
<evidence type="ECO:0000313" key="3">
    <source>
        <dbReference type="Proteomes" id="UP000233332"/>
    </source>
</evidence>
<keyword evidence="3" id="KW-1185">Reference proteome</keyword>
<evidence type="ECO:0000313" key="2">
    <source>
        <dbReference type="EMBL" id="PKR57823.1"/>
    </source>
</evidence>
<keyword evidence="1" id="KW-0472">Membrane</keyword>
<keyword evidence="1" id="KW-0812">Transmembrane</keyword>